<gene>
    <name evidence="1" type="ORF">PPRIM_AZ9-3.1.T0040442</name>
</gene>
<sequence length="189" mass="22825">MKKIIITIITIYQTPKSKHLIQKITSPNSYSNSILQIFQSYYPQKISFVKQWKKRCNQVCSFYLSDIQFYHQILILSLQNILLNFKFIIKEIKLLIMNIVYQIQNHRQQYQIKQNYFIHQLMSFKNIKQCEQLFYFSNSLFLAFFSYSDQKVPYCLFITRQDALNIQLQKLQFLEQNQIESIFIGIDIS</sequence>
<dbReference type="AlphaFoldDB" id="A0A8S1JYG7"/>
<dbReference type="EMBL" id="CAJJDM010000001">
    <property type="protein sequence ID" value="CAD8043218.1"/>
    <property type="molecule type" value="Genomic_DNA"/>
</dbReference>
<protein>
    <submittedName>
        <fullName evidence="1">Uncharacterized protein</fullName>
    </submittedName>
</protein>
<evidence type="ECO:0000313" key="2">
    <source>
        <dbReference type="Proteomes" id="UP000688137"/>
    </source>
</evidence>
<keyword evidence="2" id="KW-1185">Reference proteome</keyword>
<evidence type="ECO:0000313" key="1">
    <source>
        <dbReference type="EMBL" id="CAD8043218.1"/>
    </source>
</evidence>
<accession>A0A8S1JYG7</accession>
<reference evidence="1" key="1">
    <citation type="submission" date="2021-01" db="EMBL/GenBank/DDBJ databases">
        <authorList>
            <consortium name="Genoscope - CEA"/>
            <person name="William W."/>
        </authorList>
    </citation>
    <scope>NUCLEOTIDE SEQUENCE</scope>
</reference>
<comment type="caution">
    <text evidence="1">The sequence shown here is derived from an EMBL/GenBank/DDBJ whole genome shotgun (WGS) entry which is preliminary data.</text>
</comment>
<name>A0A8S1JYG7_PARPR</name>
<dbReference type="Proteomes" id="UP000688137">
    <property type="component" value="Unassembled WGS sequence"/>
</dbReference>
<proteinExistence type="predicted"/>
<organism evidence="1 2">
    <name type="scientific">Paramecium primaurelia</name>
    <dbReference type="NCBI Taxonomy" id="5886"/>
    <lineage>
        <taxon>Eukaryota</taxon>
        <taxon>Sar</taxon>
        <taxon>Alveolata</taxon>
        <taxon>Ciliophora</taxon>
        <taxon>Intramacronucleata</taxon>
        <taxon>Oligohymenophorea</taxon>
        <taxon>Peniculida</taxon>
        <taxon>Parameciidae</taxon>
        <taxon>Paramecium</taxon>
    </lineage>
</organism>